<dbReference type="Proteomes" id="UP000002280">
    <property type="component" value="Chromosome 8"/>
</dbReference>
<dbReference type="InParanoid" id="A0A5F8GMK4"/>
<reference evidence="3" key="2">
    <citation type="submission" date="2025-08" db="UniProtKB">
        <authorList>
            <consortium name="Ensembl"/>
        </authorList>
    </citation>
    <scope>IDENTIFICATION</scope>
</reference>
<organism evidence="3 4">
    <name type="scientific">Monodelphis domestica</name>
    <name type="common">Gray short-tailed opossum</name>
    <dbReference type="NCBI Taxonomy" id="13616"/>
    <lineage>
        <taxon>Eukaryota</taxon>
        <taxon>Metazoa</taxon>
        <taxon>Chordata</taxon>
        <taxon>Craniata</taxon>
        <taxon>Vertebrata</taxon>
        <taxon>Euteleostomi</taxon>
        <taxon>Mammalia</taxon>
        <taxon>Metatheria</taxon>
        <taxon>Didelphimorphia</taxon>
        <taxon>Didelphidae</taxon>
        <taxon>Monodelphis</taxon>
    </lineage>
</organism>
<accession>A0A5F8GMK4</accession>
<evidence type="ECO:0000313" key="3">
    <source>
        <dbReference type="Ensembl" id="ENSMODP00000048923.1"/>
    </source>
</evidence>
<evidence type="ECO:0000256" key="1">
    <source>
        <dbReference type="ARBA" id="ARBA00047984"/>
    </source>
</evidence>
<dbReference type="PANTHER" id="PTHR18934:SF83">
    <property type="entry name" value="PRE-MRNA-SPLICING FACTOR ATP-DEPENDENT RNA HELICASE DHX16"/>
    <property type="match status" value="1"/>
</dbReference>
<dbReference type="PANTHER" id="PTHR18934">
    <property type="entry name" value="ATP-DEPENDENT RNA HELICASE"/>
    <property type="match status" value="1"/>
</dbReference>
<dbReference type="STRING" id="13616.ENSMODP00000048923"/>
<dbReference type="Gene3D" id="3.40.50.300">
    <property type="entry name" value="P-loop containing nucleotide triphosphate hydrolases"/>
    <property type="match status" value="1"/>
</dbReference>
<dbReference type="InterPro" id="IPR027417">
    <property type="entry name" value="P-loop_NTPase"/>
</dbReference>
<dbReference type="AlphaFoldDB" id="A0A5F8GMK4"/>
<dbReference type="SUPFAM" id="SSF52540">
    <property type="entry name" value="P-loop containing nucleoside triphosphate hydrolases"/>
    <property type="match status" value="1"/>
</dbReference>
<evidence type="ECO:0008006" key="5">
    <source>
        <dbReference type="Google" id="ProtNLM"/>
    </source>
</evidence>
<keyword evidence="4" id="KW-1185">Reference proteome</keyword>
<reference evidence="3 4" key="1">
    <citation type="journal article" date="2007" name="Nature">
        <title>Genome of the marsupial Monodelphis domestica reveals innovation in non-coding sequences.</title>
        <authorList>
            <person name="Mikkelsen T.S."/>
            <person name="Wakefield M.J."/>
            <person name="Aken B."/>
            <person name="Amemiya C.T."/>
            <person name="Chang J.L."/>
            <person name="Duke S."/>
            <person name="Garber M."/>
            <person name="Gentles A.J."/>
            <person name="Goodstadt L."/>
            <person name="Heger A."/>
            <person name="Jurka J."/>
            <person name="Kamal M."/>
            <person name="Mauceli E."/>
            <person name="Searle S.M."/>
            <person name="Sharpe T."/>
            <person name="Baker M.L."/>
            <person name="Batzer M.A."/>
            <person name="Benos P.V."/>
            <person name="Belov K."/>
            <person name="Clamp M."/>
            <person name="Cook A."/>
            <person name="Cuff J."/>
            <person name="Das R."/>
            <person name="Davidow L."/>
            <person name="Deakin J.E."/>
            <person name="Fazzari M.J."/>
            <person name="Glass J.L."/>
            <person name="Grabherr M."/>
            <person name="Greally J.M."/>
            <person name="Gu W."/>
            <person name="Hore T.A."/>
            <person name="Huttley G.A."/>
            <person name="Kleber M."/>
            <person name="Jirtle R.L."/>
            <person name="Koina E."/>
            <person name="Lee J.T."/>
            <person name="Mahony S."/>
            <person name="Marra M.A."/>
            <person name="Miller R.D."/>
            <person name="Nicholls R.D."/>
            <person name="Oda M."/>
            <person name="Papenfuss A.T."/>
            <person name="Parra Z.E."/>
            <person name="Pollock D.D."/>
            <person name="Ray D.A."/>
            <person name="Schein J.E."/>
            <person name="Speed T.P."/>
            <person name="Thompson K."/>
            <person name="VandeBerg J.L."/>
            <person name="Wade C.M."/>
            <person name="Walker J.A."/>
            <person name="Waters P.D."/>
            <person name="Webber C."/>
            <person name="Weidman J.R."/>
            <person name="Xie X."/>
            <person name="Zody M.C."/>
            <person name="Baldwin J."/>
            <person name="Abdouelleil A."/>
            <person name="Abdulkadir J."/>
            <person name="Abebe A."/>
            <person name="Abera B."/>
            <person name="Abreu J."/>
            <person name="Acer S.C."/>
            <person name="Aftuck L."/>
            <person name="Alexander A."/>
            <person name="An P."/>
            <person name="Anderson E."/>
            <person name="Anderson S."/>
            <person name="Arachi H."/>
            <person name="Azer M."/>
            <person name="Bachantsang P."/>
            <person name="Barry A."/>
            <person name="Bayul T."/>
            <person name="Berlin A."/>
            <person name="Bessette D."/>
            <person name="Bloom T."/>
            <person name="Bloom T."/>
            <person name="Boguslavskiy L."/>
            <person name="Bonnet C."/>
            <person name="Boukhgalter B."/>
            <person name="Bourzgui I."/>
            <person name="Brown A."/>
            <person name="Cahill P."/>
            <person name="Channer S."/>
            <person name="Cheshatsang Y."/>
            <person name="Chuda L."/>
            <person name="Citroen M."/>
            <person name="Collymore A."/>
            <person name="Cooke P."/>
            <person name="Costello M."/>
            <person name="D'Aco K."/>
            <person name="Daza R."/>
            <person name="De Haan G."/>
            <person name="DeGray S."/>
            <person name="DeMaso C."/>
            <person name="Dhargay N."/>
            <person name="Dooley K."/>
            <person name="Dooley E."/>
            <person name="Doricent M."/>
            <person name="Dorje P."/>
            <person name="Dorjee K."/>
            <person name="Dupes A."/>
            <person name="Elong R."/>
            <person name="Falk J."/>
            <person name="Farina A."/>
            <person name="Faro S."/>
            <person name="Ferguson D."/>
            <person name="Fisher S."/>
            <person name="Foley C.D."/>
            <person name="Franke A."/>
            <person name="Friedrich D."/>
            <person name="Gadbois L."/>
            <person name="Gearin G."/>
            <person name="Gearin C.R."/>
            <person name="Giannoukos G."/>
            <person name="Goode T."/>
            <person name="Graham J."/>
            <person name="Grandbois E."/>
            <person name="Grewal S."/>
            <person name="Gyaltsen K."/>
            <person name="Hafez N."/>
            <person name="Hagos B."/>
            <person name="Hall J."/>
            <person name="Henson C."/>
            <person name="Hollinger A."/>
            <person name="Honan T."/>
            <person name="Huard M.D."/>
            <person name="Hughes L."/>
            <person name="Hurhula B."/>
            <person name="Husby M.E."/>
            <person name="Kamat A."/>
            <person name="Kanga B."/>
            <person name="Kashin S."/>
            <person name="Khazanovich D."/>
            <person name="Kisner P."/>
            <person name="Lance K."/>
            <person name="Lara M."/>
            <person name="Lee W."/>
            <person name="Lennon N."/>
            <person name="Letendre F."/>
            <person name="LeVine R."/>
            <person name="Lipovsky A."/>
            <person name="Liu X."/>
            <person name="Liu J."/>
            <person name="Liu S."/>
            <person name="Lokyitsang T."/>
            <person name="Lokyitsang Y."/>
            <person name="Lubonja R."/>
            <person name="Lui A."/>
            <person name="MacDonald P."/>
            <person name="Magnisalis V."/>
            <person name="Maru K."/>
            <person name="Matthews C."/>
            <person name="McCusker W."/>
            <person name="McDonough S."/>
            <person name="Mehta T."/>
            <person name="Meldrim J."/>
            <person name="Meneus L."/>
            <person name="Mihai O."/>
            <person name="Mihalev A."/>
            <person name="Mihova T."/>
            <person name="Mittelman R."/>
            <person name="Mlenga V."/>
            <person name="Montmayeur A."/>
            <person name="Mulrain L."/>
            <person name="Navidi A."/>
            <person name="Naylor J."/>
            <person name="Negash T."/>
            <person name="Nguyen T."/>
            <person name="Nguyen N."/>
            <person name="Nicol R."/>
            <person name="Norbu C."/>
            <person name="Norbu N."/>
            <person name="Novod N."/>
            <person name="O'Neill B."/>
            <person name="Osman S."/>
            <person name="Markiewicz E."/>
            <person name="Oyono O.L."/>
            <person name="Patti C."/>
            <person name="Phunkhang P."/>
            <person name="Pierre F."/>
            <person name="Priest M."/>
            <person name="Raghuraman S."/>
            <person name="Rege F."/>
            <person name="Reyes R."/>
            <person name="Rise C."/>
            <person name="Rogov P."/>
            <person name="Ross K."/>
            <person name="Ryan E."/>
            <person name="Settipalli S."/>
            <person name="Shea T."/>
            <person name="Sherpa N."/>
            <person name="Shi L."/>
            <person name="Shih D."/>
            <person name="Sparrow T."/>
            <person name="Spaulding J."/>
            <person name="Stalker J."/>
            <person name="Stange-Thomann N."/>
            <person name="Stavropoulos S."/>
            <person name="Stone C."/>
            <person name="Strader C."/>
            <person name="Tesfaye S."/>
            <person name="Thomson T."/>
            <person name="Thoulutsang Y."/>
            <person name="Thoulutsang D."/>
            <person name="Topham K."/>
            <person name="Topping I."/>
            <person name="Tsamla T."/>
            <person name="Vassiliev H."/>
            <person name="Vo A."/>
            <person name="Wangchuk T."/>
            <person name="Wangdi T."/>
            <person name="Weiand M."/>
            <person name="Wilkinson J."/>
            <person name="Wilson A."/>
            <person name="Yadav S."/>
            <person name="Young G."/>
            <person name="Yu Q."/>
            <person name="Zembek L."/>
            <person name="Zhong D."/>
            <person name="Zimmer A."/>
            <person name="Zwirko Z."/>
            <person name="Jaffe D.B."/>
            <person name="Alvarez P."/>
            <person name="Brockman W."/>
            <person name="Butler J."/>
            <person name="Chin C."/>
            <person name="Gnerre S."/>
            <person name="MacCallum I."/>
            <person name="Graves J.A."/>
            <person name="Ponting C.P."/>
            <person name="Breen M."/>
            <person name="Samollow P.B."/>
            <person name="Lander E.S."/>
            <person name="Lindblad-Toh K."/>
        </authorList>
    </citation>
    <scope>NUCLEOTIDE SEQUENCE [LARGE SCALE GENOMIC DNA]</scope>
</reference>
<dbReference type="GO" id="GO:0003724">
    <property type="term" value="F:RNA helicase activity"/>
    <property type="evidence" value="ECO:0007669"/>
    <property type="project" value="UniProtKB-EC"/>
</dbReference>
<dbReference type="GeneTree" id="ENSGT00940000158480"/>
<protein>
    <recommendedName>
        <fullName evidence="5">Helicase ATP-binding domain-containing protein</fullName>
    </recommendedName>
</protein>
<evidence type="ECO:0000256" key="2">
    <source>
        <dbReference type="SAM" id="MobiDB-lite"/>
    </source>
</evidence>
<evidence type="ECO:0000313" key="4">
    <source>
        <dbReference type="Proteomes" id="UP000002280"/>
    </source>
</evidence>
<proteinExistence type="predicted"/>
<feature type="region of interest" description="Disordered" evidence="2">
    <location>
        <begin position="1"/>
        <end position="38"/>
    </location>
</feature>
<name>A0A5F8GMK4_MONDO</name>
<dbReference type="Ensembl" id="ENSMODT00000057451.1">
    <property type="protein sequence ID" value="ENSMODP00000048923.1"/>
    <property type="gene ID" value="ENSMODG00000049076.1"/>
</dbReference>
<reference evidence="3" key="3">
    <citation type="submission" date="2025-09" db="UniProtKB">
        <authorList>
            <consortium name="Ensembl"/>
        </authorList>
    </citation>
    <scope>IDENTIFICATION</scope>
</reference>
<comment type="catalytic activity">
    <reaction evidence="1">
        <text>ATP + H2O = ADP + phosphate + H(+)</text>
        <dbReference type="Rhea" id="RHEA:13065"/>
        <dbReference type="ChEBI" id="CHEBI:15377"/>
        <dbReference type="ChEBI" id="CHEBI:15378"/>
        <dbReference type="ChEBI" id="CHEBI:30616"/>
        <dbReference type="ChEBI" id="CHEBI:43474"/>
        <dbReference type="ChEBI" id="CHEBI:456216"/>
        <dbReference type="EC" id="3.6.4.13"/>
    </reaction>
</comment>
<sequence length="172" mass="19165">SDEVSKTAGFWRATRLQGEEEASAPPPSSGEQQKESIRAERRSLPVFPFRNDLLNAIAKHQVLIIEGETGSGKTTQIPQYLLEDGYTRKGMKLVCTQPRRVAAMRYYLQNLEGEISNSNGTQSVVAFGKAPVINDMLPQLVQTSPHYKQKILPFVPSGEQENAKKERGVHIE</sequence>